<organism evidence="1 2">
    <name type="scientific">Panicum virgatum</name>
    <name type="common">Blackwell switchgrass</name>
    <dbReference type="NCBI Taxonomy" id="38727"/>
    <lineage>
        <taxon>Eukaryota</taxon>
        <taxon>Viridiplantae</taxon>
        <taxon>Streptophyta</taxon>
        <taxon>Embryophyta</taxon>
        <taxon>Tracheophyta</taxon>
        <taxon>Spermatophyta</taxon>
        <taxon>Magnoliopsida</taxon>
        <taxon>Liliopsida</taxon>
        <taxon>Poales</taxon>
        <taxon>Poaceae</taxon>
        <taxon>PACMAD clade</taxon>
        <taxon>Panicoideae</taxon>
        <taxon>Panicodae</taxon>
        <taxon>Paniceae</taxon>
        <taxon>Panicinae</taxon>
        <taxon>Panicum</taxon>
        <taxon>Panicum sect. Hiantes</taxon>
    </lineage>
</organism>
<protein>
    <submittedName>
        <fullName evidence="1">Uncharacterized protein</fullName>
    </submittedName>
</protein>
<accession>A0A8T0QL30</accession>
<proteinExistence type="predicted"/>
<keyword evidence="2" id="KW-1185">Reference proteome</keyword>
<dbReference type="EMBL" id="CM029049">
    <property type="protein sequence ID" value="KAG2574503.1"/>
    <property type="molecule type" value="Genomic_DNA"/>
</dbReference>
<reference evidence="1" key="1">
    <citation type="submission" date="2020-05" db="EMBL/GenBank/DDBJ databases">
        <title>WGS assembly of Panicum virgatum.</title>
        <authorList>
            <person name="Lovell J.T."/>
            <person name="Jenkins J."/>
            <person name="Shu S."/>
            <person name="Juenger T.E."/>
            <person name="Schmutz J."/>
        </authorList>
    </citation>
    <scope>NUCLEOTIDE SEQUENCE</scope>
    <source>
        <strain evidence="1">AP13</strain>
    </source>
</reference>
<evidence type="ECO:0000313" key="1">
    <source>
        <dbReference type="EMBL" id="KAG2574503.1"/>
    </source>
</evidence>
<dbReference type="AlphaFoldDB" id="A0A8T0QL30"/>
<dbReference type="PANTHER" id="PTHR36478:SF23">
    <property type="match status" value="1"/>
</dbReference>
<sequence>MIQEMVCKTPELKDRLYFPRGPHNLCHVVPIASSFHRRRHVNTVWRKQSTDYAQFYLRMKKRLPNSTQVASLNFSEAGSAKIRGWMQLMLLEKALQAGGPLAPEQGHTPEYSPRGGFPLEQMLSRPPFLPKFV</sequence>
<dbReference type="Proteomes" id="UP000823388">
    <property type="component" value="Chromosome 7K"/>
</dbReference>
<name>A0A8T0QL30_PANVG</name>
<gene>
    <name evidence="1" type="ORF">PVAP13_7KG360680</name>
</gene>
<comment type="caution">
    <text evidence="1">The sequence shown here is derived from an EMBL/GenBank/DDBJ whole genome shotgun (WGS) entry which is preliminary data.</text>
</comment>
<evidence type="ECO:0000313" key="2">
    <source>
        <dbReference type="Proteomes" id="UP000823388"/>
    </source>
</evidence>
<feature type="non-terminal residue" evidence="1">
    <location>
        <position position="133"/>
    </location>
</feature>
<dbReference type="PANTHER" id="PTHR36478">
    <property type="entry name" value="OS04G0614237 PROTEIN-RELATED"/>
    <property type="match status" value="1"/>
</dbReference>